<comment type="similarity">
    <text evidence="7">Belongs to the UvrC family.</text>
</comment>
<evidence type="ECO:0000259" key="9">
    <source>
        <dbReference type="PROSITE" id="PS50164"/>
    </source>
</evidence>
<dbReference type="PROSITE" id="PS50164">
    <property type="entry name" value="GIY_YIG"/>
    <property type="match status" value="1"/>
</dbReference>
<dbReference type="SUPFAM" id="SSF46600">
    <property type="entry name" value="C-terminal UvrC-binding domain of UvrB"/>
    <property type="match status" value="1"/>
</dbReference>
<keyword evidence="6 7" id="KW-0742">SOS response</keyword>
<sequence>MYEFDSAAFPTTPGVYLMKDAKGRIIYVGKAKSLRARLSSYFRSPAQQTPKTRLMVSHIADIETLHTATEKEALLLEASLIKKHRPRYNIVLRDDKQYVLMQLSRRHDYPRLTMTRRVVRDGSVYYGPFTSAAAARETWKLVGRMFPLRKCGDRTFANRVRPCLYHHIGQCLAPCVKVVPLADYAAVVRQVEMFLAGRAGELTEQLRSEMLAASENLEFEKAARLRDQIRAVEATVERQSVVLGTRTDLDVVAVAETSGGLGLALLFIRQGRLIGCKSFFWSGLGLEEGPEAVAGFLTQFYSRSRFIPERILLPWEPDDPALADVLQEYRQGPVRLRAAHGGEEKKLLELARANAGQAAPREGGEDIAELLRRALHLPRPARRVECVDVSHLGGQGMRAGLVVFEDGAPLTDDYRTYAFEELEGTGDDYAALAAWAVRRLDSDLPEPDLVLIDGGRGQVAAVARALAEAGRPEAWPIAGIAKAVGQPGAGPDRRAGALEDRIFLPGRSNPLPIRPGSAELLFLQRVRDTAHAHVIGRQRVGRKTKLLHSELASLPGIGPKMARQLWDAFGSIEAMRAADIDELRRVPGLGPKRAAALHAALRALKA</sequence>
<keyword evidence="12" id="KW-1185">Reference proteome</keyword>
<dbReference type="Pfam" id="PF02151">
    <property type="entry name" value="UVR"/>
    <property type="match status" value="1"/>
</dbReference>
<dbReference type="EMBL" id="JAATJA010000001">
    <property type="protein sequence ID" value="NJB67300.1"/>
    <property type="molecule type" value="Genomic_DNA"/>
</dbReference>
<comment type="caution">
    <text evidence="11">The sequence shown here is derived from an EMBL/GenBank/DDBJ whole genome shotgun (WGS) entry which is preliminary data.</text>
</comment>
<dbReference type="InterPro" id="IPR004791">
    <property type="entry name" value="UvrC"/>
</dbReference>
<evidence type="ECO:0000313" key="12">
    <source>
        <dbReference type="Proteomes" id="UP000580856"/>
    </source>
</evidence>
<dbReference type="Pfam" id="PF01541">
    <property type="entry name" value="GIY-YIG"/>
    <property type="match status" value="1"/>
</dbReference>
<comment type="subcellular location">
    <subcellularLocation>
        <location evidence="7">Cytoplasm</location>
    </subcellularLocation>
</comment>
<dbReference type="InterPro" id="IPR035901">
    <property type="entry name" value="GIY-YIG_endonuc_sf"/>
</dbReference>
<evidence type="ECO:0000256" key="2">
    <source>
        <dbReference type="ARBA" id="ARBA00022763"/>
    </source>
</evidence>
<dbReference type="PANTHER" id="PTHR30562:SF1">
    <property type="entry name" value="UVRABC SYSTEM PROTEIN C"/>
    <property type="match status" value="1"/>
</dbReference>
<dbReference type="Pfam" id="PF14520">
    <property type="entry name" value="HHH_5"/>
    <property type="match status" value="1"/>
</dbReference>
<dbReference type="SUPFAM" id="SSF82771">
    <property type="entry name" value="GIY-YIG endonuclease"/>
    <property type="match status" value="1"/>
</dbReference>
<feature type="domain" description="GIY-YIG" evidence="9">
    <location>
        <begin position="11"/>
        <end position="90"/>
    </location>
</feature>
<dbReference type="SUPFAM" id="SSF47781">
    <property type="entry name" value="RuvA domain 2-like"/>
    <property type="match status" value="1"/>
</dbReference>
<dbReference type="GO" id="GO:0003677">
    <property type="term" value="F:DNA binding"/>
    <property type="evidence" value="ECO:0007669"/>
    <property type="project" value="UniProtKB-UniRule"/>
</dbReference>
<dbReference type="AlphaFoldDB" id="A0A846QJQ7"/>
<dbReference type="InterPro" id="IPR038476">
    <property type="entry name" value="UvrC_RNase_H_dom_sf"/>
</dbReference>
<dbReference type="FunFam" id="4.10.860.10:FF:000002">
    <property type="entry name" value="UvrABC system protein C"/>
    <property type="match status" value="1"/>
</dbReference>
<evidence type="ECO:0000256" key="7">
    <source>
        <dbReference type="HAMAP-Rule" id="MF_00203"/>
    </source>
</evidence>
<evidence type="ECO:0000259" key="8">
    <source>
        <dbReference type="PROSITE" id="PS50151"/>
    </source>
</evidence>
<dbReference type="Gene3D" id="3.40.1440.10">
    <property type="entry name" value="GIY-YIG endonuclease"/>
    <property type="match status" value="1"/>
</dbReference>
<accession>A0A846QJQ7</accession>
<dbReference type="RefSeq" id="WP_167940366.1">
    <property type="nucleotide sequence ID" value="NZ_JAATJA010000001.1"/>
</dbReference>
<feature type="domain" description="UVR" evidence="8">
    <location>
        <begin position="200"/>
        <end position="235"/>
    </location>
</feature>
<evidence type="ECO:0000256" key="4">
    <source>
        <dbReference type="ARBA" id="ARBA00022881"/>
    </source>
</evidence>
<evidence type="ECO:0000256" key="1">
    <source>
        <dbReference type="ARBA" id="ARBA00022490"/>
    </source>
</evidence>
<dbReference type="InterPro" id="IPR050066">
    <property type="entry name" value="UvrABC_protein_C"/>
</dbReference>
<dbReference type="PROSITE" id="PS50151">
    <property type="entry name" value="UVR"/>
    <property type="match status" value="1"/>
</dbReference>
<keyword evidence="4 7" id="KW-0267">Excision nuclease</keyword>
<dbReference type="PROSITE" id="PS50165">
    <property type="entry name" value="UVRC"/>
    <property type="match status" value="1"/>
</dbReference>
<dbReference type="InterPro" id="IPR001162">
    <property type="entry name" value="UvrC_RNase_H_dom"/>
</dbReference>
<dbReference type="NCBIfam" id="TIGR00194">
    <property type="entry name" value="uvrC"/>
    <property type="match status" value="1"/>
</dbReference>
<dbReference type="PANTHER" id="PTHR30562">
    <property type="entry name" value="UVRC/OXIDOREDUCTASE"/>
    <property type="match status" value="1"/>
</dbReference>
<dbReference type="InterPro" id="IPR036876">
    <property type="entry name" value="UVR_dom_sf"/>
</dbReference>
<dbReference type="GO" id="GO:0006289">
    <property type="term" value="P:nucleotide-excision repair"/>
    <property type="evidence" value="ECO:0007669"/>
    <property type="project" value="UniProtKB-UniRule"/>
</dbReference>
<reference evidence="11 12" key="1">
    <citation type="submission" date="2020-03" db="EMBL/GenBank/DDBJ databases">
        <title>Genomic Encyclopedia of Type Strains, Phase IV (KMG-IV): sequencing the most valuable type-strain genomes for metagenomic binning, comparative biology and taxonomic classification.</title>
        <authorList>
            <person name="Goeker M."/>
        </authorList>
    </citation>
    <scope>NUCLEOTIDE SEQUENCE [LARGE SCALE GENOMIC DNA]</scope>
    <source>
        <strain evidence="11 12">DSM 24233</strain>
    </source>
</reference>
<name>A0A846QJQ7_9BACT</name>
<dbReference type="Gene3D" id="3.30.420.340">
    <property type="entry name" value="UvrC, RNAse H endonuclease domain"/>
    <property type="match status" value="1"/>
</dbReference>
<keyword evidence="1 7" id="KW-0963">Cytoplasm</keyword>
<protein>
    <recommendedName>
        <fullName evidence="7">UvrABC system protein C</fullName>
        <shortName evidence="7">Protein UvrC</shortName>
    </recommendedName>
    <alternativeName>
        <fullName evidence="7">Excinuclease ABC subunit C</fullName>
    </alternativeName>
</protein>
<dbReference type="InterPro" id="IPR001943">
    <property type="entry name" value="UVR_dom"/>
</dbReference>
<dbReference type="InterPro" id="IPR000305">
    <property type="entry name" value="GIY-YIG_endonuc"/>
</dbReference>
<evidence type="ECO:0000313" key="11">
    <source>
        <dbReference type="EMBL" id="NJB67300.1"/>
    </source>
</evidence>
<gene>
    <name evidence="7" type="primary">uvrC</name>
    <name evidence="11" type="ORF">GGQ74_000940</name>
</gene>
<dbReference type="HAMAP" id="MF_00203">
    <property type="entry name" value="UvrC"/>
    <property type="match status" value="1"/>
</dbReference>
<comment type="subunit">
    <text evidence="7">Interacts with UvrB in an incision complex.</text>
</comment>
<evidence type="ECO:0000256" key="3">
    <source>
        <dbReference type="ARBA" id="ARBA00022769"/>
    </source>
</evidence>
<dbReference type="CDD" id="cd10434">
    <property type="entry name" value="GIY-YIG_UvrC_Cho"/>
    <property type="match status" value="1"/>
</dbReference>
<keyword evidence="3 7" id="KW-0228">DNA excision</keyword>
<dbReference type="GO" id="GO:0009380">
    <property type="term" value="C:excinuclease repair complex"/>
    <property type="evidence" value="ECO:0007669"/>
    <property type="project" value="InterPro"/>
</dbReference>
<dbReference type="Gene3D" id="1.10.150.20">
    <property type="entry name" value="5' to 3' exonuclease, C-terminal subdomain"/>
    <property type="match status" value="1"/>
</dbReference>
<evidence type="ECO:0000259" key="10">
    <source>
        <dbReference type="PROSITE" id="PS50165"/>
    </source>
</evidence>
<comment type="function">
    <text evidence="7">The UvrABC repair system catalyzes the recognition and processing of DNA lesions. UvrC both incises the 5' and 3' sides of the lesion. The N-terminal half is responsible for the 3' incision and the C-terminal half is responsible for the 5' incision.</text>
</comment>
<dbReference type="Pfam" id="PF22920">
    <property type="entry name" value="UvrC_RNaseH"/>
    <property type="match status" value="1"/>
</dbReference>
<dbReference type="GO" id="GO:0009432">
    <property type="term" value="P:SOS response"/>
    <property type="evidence" value="ECO:0007669"/>
    <property type="project" value="UniProtKB-UniRule"/>
</dbReference>
<dbReference type="GO" id="GO:0005737">
    <property type="term" value="C:cytoplasm"/>
    <property type="evidence" value="ECO:0007669"/>
    <property type="project" value="UniProtKB-SubCell"/>
</dbReference>
<evidence type="ECO:0000256" key="5">
    <source>
        <dbReference type="ARBA" id="ARBA00023204"/>
    </source>
</evidence>
<evidence type="ECO:0000256" key="6">
    <source>
        <dbReference type="ARBA" id="ARBA00023236"/>
    </source>
</evidence>
<keyword evidence="2 7" id="KW-0227">DNA damage</keyword>
<feature type="domain" description="UvrC family homology region profile" evidence="10">
    <location>
        <begin position="251"/>
        <end position="466"/>
    </location>
</feature>
<dbReference type="Proteomes" id="UP000580856">
    <property type="component" value="Unassembled WGS sequence"/>
</dbReference>
<keyword evidence="5 7" id="KW-0234">DNA repair</keyword>
<dbReference type="SMART" id="SM00278">
    <property type="entry name" value="HhH1"/>
    <property type="match status" value="2"/>
</dbReference>
<dbReference type="InterPro" id="IPR003583">
    <property type="entry name" value="Hlx-hairpin-Hlx_DNA-bd_motif"/>
</dbReference>
<dbReference type="InterPro" id="IPR010994">
    <property type="entry name" value="RuvA_2-like"/>
</dbReference>
<dbReference type="GO" id="GO:0009381">
    <property type="term" value="F:excinuclease ABC activity"/>
    <property type="evidence" value="ECO:0007669"/>
    <property type="project" value="UniProtKB-UniRule"/>
</dbReference>
<organism evidence="11 12">
    <name type="scientific">Desulfobaculum xiamenense</name>
    <dbReference type="NCBI Taxonomy" id="995050"/>
    <lineage>
        <taxon>Bacteria</taxon>
        <taxon>Pseudomonadati</taxon>
        <taxon>Thermodesulfobacteriota</taxon>
        <taxon>Desulfovibrionia</taxon>
        <taxon>Desulfovibrionales</taxon>
        <taxon>Desulfovibrionaceae</taxon>
        <taxon>Desulfobaculum</taxon>
    </lineage>
</organism>
<dbReference type="Pfam" id="PF08459">
    <property type="entry name" value="UvrC_RNaseH_dom"/>
    <property type="match status" value="1"/>
</dbReference>
<dbReference type="FunFam" id="3.40.1440.10:FF:000001">
    <property type="entry name" value="UvrABC system protein C"/>
    <property type="match status" value="1"/>
</dbReference>
<dbReference type="Gene3D" id="4.10.860.10">
    <property type="entry name" value="UVR domain"/>
    <property type="match status" value="1"/>
</dbReference>
<dbReference type="InterPro" id="IPR047296">
    <property type="entry name" value="GIY-YIG_UvrC_Cho"/>
</dbReference>
<proteinExistence type="inferred from homology"/>
<dbReference type="SMART" id="SM00465">
    <property type="entry name" value="GIYc"/>
    <property type="match status" value="1"/>
</dbReference>